<dbReference type="Pfam" id="PF13683">
    <property type="entry name" value="rve_3"/>
    <property type="match status" value="1"/>
</dbReference>
<dbReference type="RefSeq" id="WP_136727541.1">
    <property type="nucleotide sequence ID" value="NZ_SUMC01000039.1"/>
</dbReference>
<dbReference type="GO" id="GO:0015074">
    <property type="term" value="P:DNA integration"/>
    <property type="evidence" value="ECO:0007669"/>
    <property type="project" value="InterPro"/>
</dbReference>
<dbReference type="InterPro" id="IPR036397">
    <property type="entry name" value="RNaseH_sf"/>
</dbReference>
<gene>
    <name evidence="2" type="ORF">FCI23_32130</name>
</gene>
<protein>
    <submittedName>
        <fullName evidence="2">Transposase</fullName>
    </submittedName>
</protein>
<dbReference type="Gene3D" id="3.30.420.10">
    <property type="entry name" value="Ribonuclease H-like superfamily/Ribonuclease H"/>
    <property type="match status" value="1"/>
</dbReference>
<feature type="domain" description="Integrase catalytic" evidence="1">
    <location>
        <begin position="161"/>
        <end position="334"/>
    </location>
</feature>
<reference evidence="2 3" key="1">
    <citation type="submission" date="2019-04" db="EMBL/GenBank/DDBJ databases">
        <title>Streptomyces oryziradicis sp. nov., a novel actinomycete isolated from rhizosphere soil of rice (Oryza sativa L.).</title>
        <authorList>
            <person name="Li C."/>
        </authorList>
    </citation>
    <scope>NUCLEOTIDE SEQUENCE [LARGE SCALE GENOMIC DNA]</scope>
    <source>
        <strain evidence="2 3">NEAU-C40</strain>
    </source>
</reference>
<dbReference type="OrthoDB" id="1551204at2"/>
<name>A0A4U0SCT3_9ACTN</name>
<dbReference type="Pfam" id="PF13565">
    <property type="entry name" value="HTH_32"/>
    <property type="match status" value="1"/>
</dbReference>
<dbReference type="AlphaFoldDB" id="A0A4U0SCT3"/>
<comment type="caution">
    <text evidence="2">The sequence shown here is derived from an EMBL/GenBank/DDBJ whole genome shotgun (WGS) entry which is preliminary data.</text>
</comment>
<dbReference type="PROSITE" id="PS50994">
    <property type="entry name" value="INTEGRASE"/>
    <property type="match status" value="1"/>
</dbReference>
<accession>A0A4U0SCT3</accession>
<evidence type="ECO:0000313" key="3">
    <source>
        <dbReference type="Proteomes" id="UP000305778"/>
    </source>
</evidence>
<dbReference type="InterPro" id="IPR012337">
    <property type="entry name" value="RNaseH-like_sf"/>
</dbReference>
<dbReference type="Proteomes" id="UP000305778">
    <property type="component" value="Unassembled WGS sequence"/>
</dbReference>
<evidence type="ECO:0000259" key="1">
    <source>
        <dbReference type="PROSITE" id="PS50994"/>
    </source>
</evidence>
<dbReference type="EMBL" id="SUMC01000039">
    <property type="protein sequence ID" value="TKA06418.1"/>
    <property type="molecule type" value="Genomic_DNA"/>
</dbReference>
<dbReference type="GO" id="GO:0003676">
    <property type="term" value="F:nucleic acid binding"/>
    <property type="evidence" value="ECO:0007669"/>
    <property type="project" value="InterPro"/>
</dbReference>
<keyword evidence="3" id="KW-1185">Reference proteome</keyword>
<organism evidence="2 3">
    <name type="scientific">Actinacidiphila oryziradicis</name>
    <dbReference type="NCBI Taxonomy" id="2571141"/>
    <lineage>
        <taxon>Bacteria</taxon>
        <taxon>Bacillati</taxon>
        <taxon>Actinomycetota</taxon>
        <taxon>Actinomycetes</taxon>
        <taxon>Kitasatosporales</taxon>
        <taxon>Streptomycetaceae</taxon>
        <taxon>Actinacidiphila</taxon>
    </lineage>
</organism>
<dbReference type="InterPro" id="IPR001584">
    <property type="entry name" value="Integrase_cat-core"/>
</dbReference>
<dbReference type="SUPFAM" id="SSF53098">
    <property type="entry name" value="Ribonuclease H-like"/>
    <property type="match status" value="1"/>
</dbReference>
<evidence type="ECO:0000313" key="2">
    <source>
        <dbReference type="EMBL" id="TKA06418.1"/>
    </source>
</evidence>
<sequence>MALRVLYLIFLRLLGLLLLLSRSPGAKDVELLALRHENAVLRRQLGVRPRLVWPDRAVLAALARHLPSHLRRHRLVTPATLLSWHRRLIRWKWKQKPARTGRPPISEELTALVLHLARENPMWGSTRIQGELRRLGHRVGASTIRRILRGAGLGPAPRRSPAGGPTWRAFLRAWASGLLAADFFHVDTVVLKRLYVFAVMEVGTRTVRILGVTTHPTAAWVTQLARNLLSDLGQRASGFRYLLRDRDSRYTQAFDAVFTGDDIEILKTAPQAPRMNAHAERFIRTARAECTDQMLIYNEQHLRHVLAEYVQHYNCRAHRALQLRAPADDPDVIPFPAQRIHRHDILSGLIHEYHNAA</sequence>
<proteinExistence type="predicted"/>